<feature type="compositionally biased region" description="Basic and acidic residues" evidence="1">
    <location>
        <begin position="340"/>
        <end position="350"/>
    </location>
</feature>
<keyword evidence="2" id="KW-0548">Nucleotidyltransferase</keyword>
<evidence type="ECO:0000256" key="1">
    <source>
        <dbReference type="SAM" id="MobiDB-lite"/>
    </source>
</evidence>
<feature type="region of interest" description="Disordered" evidence="1">
    <location>
        <begin position="282"/>
        <end position="350"/>
    </location>
</feature>
<organism evidence="2 3">
    <name type="scientific">Purpureocillium lilacinum</name>
    <name type="common">Paecilomyces lilacinus</name>
    <dbReference type="NCBI Taxonomy" id="33203"/>
    <lineage>
        <taxon>Eukaryota</taxon>
        <taxon>Fungi</taxon>
        <taxon>Dikarya</taxon>
        <taxon>Ascomycota</taxon>
        <taxon>Pezizomycotina</taxon>
        <taxon>Sordariomycetes</taxon>
        <taxon>Hypocreomycetidae</taxon>
        <taxon>Hypocreales</taxon>
        <taxon>Ophiocordycipitaceae</taxon>
        <taxon>Purpureocillium</taxon>
    </lineage>
</organism>
<evidence type="ECO:0000313" key="3">
    <source>
        <dbReference type="Proteomes" id="UP000245956"/>
    </source>
</evidence>
<evidence type="ECO:0000313" key="2">
    <source>
        <dbReference type="EMBL" id="PWI73071.1"/>
    </source>
</evidence>
<dbReference type="AlphaFoldDB" id="A0A2U3EEX3"/>
<dbReference type="EMBL" id="LCWV01000005">
    <property type="protein sequence ID" value="PWI73071.1"/>
    <property type="molecule type" value="Genomic_DNA"/>
</dbReference>
<protein>
    <submittedName>
        <fullName evidence="2">Putative reverse transcriptase</fullName>
    </submittedName>
</protein>
<gene>
    <name evidence="2" type="ORF">PCL_10086</name>
</gene>
<keyword evidence="2" id="KW-0695">RNA-directed DNA polymerase</keyword>
<dbReference type="GO" id="GO:0003964">
    <property type="term" value="F:RNA-directed DNA polymerase activity"/>
    <property type="evidence" value="ECO:0007669"/>
    <property type="project" value="UniProtKB-KW"/>
</dbReference>
<keyword evidence="2" id="KW-0808">Transferase</keyword>
<proteinExistence type="predicted"/>
<feature type="region of interest" description="Disordered" evidence="1">
    <location>
        <begin position="175"/>
        <end position="195"/>
    </location>
</feature>
<reference evidence="2 3" key="1">
    <citation type="journal article" date="2016" name="Front. Microbiol.">
        <title>Genome and transcriptome sequences reveal the specific parasitism of the nematophagous Purpureocillium lilacinum 36-1.</title>
        <authorList>
            <person name="Xie J."/>
            <person name="Li S."/>
            <person name="Mo C."/>
            <person name="Xiao X."/>
            <person name="Peng D."/>
            <person name="Wang G."/>
            <person name="Xiao Y."/>
        </authorList>
    </citation>
    <scope>NUCLEOTIDE SEQUENCE [LARGE SCALE GENOMIC DNA]</scope>
    <source>
        <strain evidence="2 3">36-1</strain>
    </source>
</reference>
<name>A0A2U3EEX3_PURLI</name>
<accession>A0A2U3EEX3</accession>
<sequence length="350" mass="37950">MATAMGSHAGSDPFDLDNHIPLTFADRARAAQLRNSSPVVDRPIGVSPAPRRPAQTPSSPLLRLAHSTATEVAQPAFSPYRPSLEPILEPVSIVEGANRVAQEQTDAYNAKLAVFHAFCESFDQAAKQFTSGIEHTFANQFATSFLDFWRQSLSILPPVTAPTYSSVAAGRSPLQAPASHATAPSVEAPPSAPQQTGEIRLQGRPIPAPPKEDLRVFVRLDAEAPARKFESYPIRTHVAAKVCIDLHQIPAAAMRQGRTRRLLLRSAGAVWQLPRTACRRFPEMPGTSHTVPWRFPPIDQGRENPRPRNGRSAIRPAKAKHGTGGGALPIGRRAASGREPLTRTRALDRA</sequence>
<dbReference type="Proteomes" id="UP000245956">
    <property type="component" value="Unassembled WGS sequence"/>
</dbReference>
<feature type="region of interest" description="Disordered" evidence="1">
    <location>
        <begin position="35"/>
        <end position="59"/>
    </location>
</feature>
<comment type="caution">
    <text evidence="2">The sequence shown here is derived from an EMBL/GenBank/DDBJ whole genome shotgun (WGS) entry which is preliminary data.</text>
</comment>